<dbReference type="PANTHER" id="PTHR32222">
    <property type="entry name" value="CENTROMERE PROTEIN U"/>
    <property type="match status" value="1"/>
</dbReference>
<evidence type="ECO:0000256" key="11">
    <source>
        <dbReference type="SAM" id="MobiDB-lite"/>
    </source>
</evidence>
<dbReference type="OrthoDB" id="5980725at2759"/>
<dbReference type="Proteomes" id="UP000694845">
    <property type="component" value="Unplaced"/>
</dbReference>
<comment type="subcellular location">
    <subcellularLocation>
        <location evidence="2">Chromosome</location>
        <location evidence="2">Centromere</location>
    </subcellularLocation>
    <subcellularLocation>
        <location evidence="1">Nucleus</location>
    </subcellularLocation>
</comment>
<feature type="coiled-coil region" evidence="10">
    <location>
        <begin position="413"/>
        <end position="454"/>
    </location>
</feature>
<evidence type="ECO:0000256" key="2">
    <source>
        <dbReference type="ARBA" id="ARBA00004584"/>
    </source>
</evidence>
<feature type="region of interest" description="Disordered" evidence="11">
    <location>
        <begin position="55"/>
        <end position="276"/>
    </location>
</feature>
<proteinExistence type="inferred from homology"/>
<keyword evidence="8" id="KW-0137">Centromere</keyword>
<evidence type="ECO:0000256" key="3">
    <source>
        <dbReference type="ARBA" id="ARBA00010440"/>
    </source>
</evidence>
<dbReference type="KEGG" id="aplc:110973710"/>
<feature type="compositionally biased region" description="Polar residues" evidence="11">
    <location>
        <begin position="261"/>
        <end position="270"/>
    </location>
</feature>
<dbReference type="RefSeq" id="XP_022080422.1">
    <property type="nucleotide sequence ID" value="XM_022224730.1"/>
</dbReference>
<evidence type="ECO:0000256" key="8">
    <source>
        <dbReference type="ARBA" id="ARBA00023328"/>
    </source>
</evidence>
<feature type="compositionally biased region" description="Low complexity" evidence="11">
    <location>
        <begin position="250"/>
        <end position="260"/>
    </location>
</feature>
<dbReference type="Pfam" id="PF13097">
    <property type="entry name" value="CENP-U"/>
    <property type="match status" value="1"/>
</dbReference>
<evidence type="ECO:0000256" key="5">
    <source>
        <dbReference type="ARBA" id="ARBA00022454"/>
    </source>
</evidence>
<dbReference type="GO" id="GO:0000775">
    <property type="term" value="C:chromosome, centromeric region"/>
    <property type="evidence" value="ECO:0007669"/>
    <property type="project" value="UniProtKB-SubCell"/>
</dbReference>
<evidence type="ECO:0000256" key="6">
    <source>
        <dbReference type="ARBA" id="ARBA00023054"/>
    </source>
</evidence>
<dbReference type="AlphaFoldDB" id="A0A8B7XJV6"/>
<evidence type="ECO:0000256" key="9">
    <source>
        <dbReference type="ARBA" id="ARBA00031456"/>
    </source>
</evidence>
<accession>A0A8B7XJV6</accession>
<keyword evidence="6 10" id="KW-0175">Coiled coil</keyword>
<evidence type="ECO:0000256" key="7">
    <source>
        <dbReference type="ARBA" id="ARBA00023242"/>
    </source>
</evidence>
<comment type="similarity">
    <text evidence="3">Belongs to the CENP-U/AME1 family.</text>
</comment>
<sequence length="526" mass="56980">MLKMASQSSQESVGSRQGKVTTIVPERSRFPSRRRLAKRQTTLRAFTFVRDWDVRQSPLASVHSQPADKSEDSASPARSSVTISPSPQLSSQAASLSTSGRPRVSPGPIIIASPSSRTRSGSTQKRPPSSHRTTRHGLASTSAGGHATAQSGESMMQSSTVGRATLSEPTGPSATSTPASGDPGPSSEGASQMSLDEDSSLTTSAQTGPPTGHSSPITDGSRPTVTSELASQERPVIAANPLVMDSPTASSTLSQPVSSSPALSIQNLGQRPSDMPSVQWRVDHSQFTTPGEKSMSIIAKTPKSGPVARHVTSRRRKLSPPPEGDRQQSIIAPGTKKAKVRLWAGNGRRRLATDVTDLDMVLSTLEDVIVDYKQKLESASQKRALTKFFYLMKKELTNKIDLGQEYKVLKSGLTRMTATMRKQRRKLLLLQQENARLNSRIRELKDSAMNKRDKSQEMAEISTFLGDLQQFHQDNIEPTSGDKGEAQLEFSSQNIGPLLASGQASSRSEYNLRSVNDKLQQWLDTH</sequence>
<evidence type="ECO:0000256" key="4">
    <source>
        <dbReference type="ARBA" id="ARBA00016402"/>
    </source>
</evidence>
<name>A0A8B7XJV6_ACAPL</name>
<evidence type="ECO:0000313" key="13">
    <source>
        <dbReference type="RefSeq" id="XP_022080422.1"/>
    </source>
</evidence>
<protein>
    <recommendedName>
        <fullName evidence="4">Centromere protein U</fullName>
    </recommendedName>
    <alternativeName>
        <fullName evidence="9">MLF1-interacting protein</fullName>
    </alternativeName>
</protein>
<feature type="region of interest" description="Disordered" evidence="11">
    <location>
        <begin position="299"/>
        <end position="332"/>
    </location>
</feature>
<dbReference type="OMA" id="TKFFYLM"/>
<feature type="compositionally biased region" description="Polar residues" evidence="11">
    <location>
        <begin position="117"/>
        <end position="127"/>
    </location>
</feature>
<keyword evidence="12" id="KW-1185">Reference proteome</keyword>
<keyword evidence="5" id="KW-0158">Chromosome</keyword>
<keyword evidence="7" id="KW-0539">Nucleus</keyword>
<evidence type="ECO:0000256" key="10">
    <source>
        <dbReference type="SAM" id="Coils"/>
    </source>
</evidence>
<reference evidence="13" key="1">
    <citation type="submission" date="2025-08" db="UniProtKB">
        <authorList>
            <consortium name="RefSeq"/>
        </authorList>
    </citation>
    <scope>IDENTIFICATION</scope>
</reference>
<feature type="compositionally biased region" description="Polar residues" evidence="11">
    <location>
        <begin position="188"/>
        <end position="230"/>
    </location>
</feature>
<dbReference type="GeneID" id="110973710"/>
<feature type="compositionally biased region" description="Low complexity" evidence="11">
    <location>
        <begin position="84"/>
        <end position="97"/>
    </location>
</feature>
<feature type="compositionally biased region" description="Polar residues" evidence="11">
    <location>
        <begin position="1"/>
        <end position="20"/>
    </location>
</feature>
<feature type="compositionally biased region" description="Polar residues" evidence="11">
    <location>
        <begin position="139"/>
        <end position="179"/>
    </location>
</feature>
<organism evidence="12 13">
    <name type="scientific">Acanthaster planci</name>
    <name type="common">Crown-of-thorns starfish</name>
    <dbReference type="NCBI Taxonomy" id="133434"/>
    <lineage>
        <taxon>Eukaryota</taxon>
        <taxon>Metazoa</taxon>
        <taxon>Echinodermata</taxon>
        <taxon>Eleutherozoa</taxon>
        <taxon>Asterozoa</taxon>
        <taxon>Asteroidea</taxon>
        <taxon>Valvatacea</taxon>
        <taxon>Valvatida</taxon>
        <taxon>Acanthasteridae</taxon>
        <taxon>Acanthaster</taxon>
    </lineage>
</organism>
<feature type="region of interest" description="Disordered" evidence="11">
    <location>
        <begin position="1"/>
        <end position="40"/>
    </location>
</feature>
<dbReference type="PANTHER" id="PTHR32222:SF1">
    <property type="entry name" value="CENTROMERE PROTEIN U"/>
    <property type="match status" value="1"/>
</dbReference>
<dbReference type="GO" id="GO:0005634">
    <property type="term" value="C:nucleus"/>
    <property type="evidence" value="ECO:0007669"/>
    <property type="project" value="UniProtKB-SubCell"/>
</dbReference>
<evidence type="ECO:0000256" key="1">
    <source>
        <dbReference type="ARBA" id="ARBA00004123"/>
    </source>
</evidence>
<dbReference type="InterPro" id="IPR025214">
    <property type="entry name" value="CENP-U"/>
</dbReference>
<evidence type="ECO:0000313" key="12">
    <source>
        <dbReference type="Proteomes" id="UP000694845"/>
    </source>
</evidence>
<gene>
    <name evidence="13" type="primary">LOC110973710</name>
</gene>
<feature type="compositionally biased region" description="Low complexity" evidence="11">
    <location>
        <begin position="106"/>
        <end position="116"/>
    </location>
</feature>